<dbReference type="EMBL" id="KZ819321">
    <property type="protein sequence ID" value="PWN23933.1"/>
    <property type="molecule type" value="Genomic_DNA"/>
</dbReference>
<dbReference type="SUPFAM" id="SSF51735">
    <property type="entry name" value="NAD(P)-binding Rossmann-fold domains"/>
    <property type="match status" value="1"/>
</dbReference>
<evidence type="ECO:0000313" key="3">
    <source>
        <dbReference type="Proteomes" id="UP000245942"/>
    </source>
</evidence>
<dbReference type="InterPro" id="IPR020843">
    <property type="entry name" value="ER"/>
</dbReference>
<dbReference type="InterPro" id="IPR011032">
    <property type="entry name" value="GroES-like_sf"/>
</dbReference>
<dbReference type="SUPFAM" id="SSF50129">
    <property type="entry name" value="GroES-like"/>
    <property type="match status" value="1"/>
</dbReference>
<keyword evidence="3" id="KW-1185">Reference proteome</keyword>
<dbReference type="InterPro" id="IPR036291">
    <property type="entry name" value="NAD(P)-bd_dom_sf"/>
</dbReference>
<dbReference type="Pfam" id="PF08240">
    <property type="entry name" value="ADH_N"/>
    <property type="match status" value="1"/>
</dbReference>
<accession>A0A316UJ11</accession>
<dbReference type="RefSeq" id="XP_025351093.1">
    <property type="nucleotide sequence ID" value="XM_025491388.1"/>
</dbReference>
<dbReference type="PANTHER" id="PTHR45348:SF2">
    <property type="entry name" value="ZINC-TYPE ALCOHOL DEHYDROGENASE-LIKE PROTEIN C2E1P3.01"/>
    <property type="match status" value="1"/>
</dbReference>
<dbReference type="InterPro" id="IPR013154">
    <property type="entry name" value="ADH-like_N"/>
</dbReference>
<dbReference type="InterPro" id="IPR047122">
    <property type="entry name" value="Trans-enoyl_RdTase-like"/>
</dbReference>
<dbReference type="PANTHER" id="PTHR45348">
    <property type="entry name" value="HYPOTHETICAL OXIDOREDUCTASE (EUROFUNG)"/>
    <property type="match status" value="1"/>
</dbReference>
<feature type="domain" description="Enoyl reductase (ER)" evidence="1">
    <location>
        <begin position="19"/>
        <end position="270"/>
    </location>
</feature>
<evidence type="ECO:0000313" key="2">
    <source>
        <dbReference type="EMBL" id="PWN23933.1"/>
    </source>
</evidence>
<dbReference type="AlphaFoldDB" id="A0A316UJ11"/>
<sequence>MSVPTQMKSMRTQADHKVGVETVDVPKPQANEVLVRVKAVTLNPTDWKSARMLAAPGNGVGCDAYGEVVSVGSDLAVPLKVGQHVAYFEMGSFNSPRTGTFSEYSLTQSDNAIIVPEGYDPYEAASWGIGGLTAVQTLFDKLAIKNIDNKISSLPSVSADSPQLLVWAASTSVGQFAVQLGRVAGYHVIATASEKNWDYLKSLGAADLYDYKDDKTPAAIHEKYPKLGLALDCFSEKGSTVAVAKSLGEDAPKGSKVCCILPADKAAKQIRPDVEFITSLVYTTLGREFKFGGWPVSKEELAADKKFIKPWVAGQDSIAHNLMAKKLVRGNKIKKMDGGIDAIEKGMDFQQSGQVSMEKLAYDIA</sequence>
<dbReference type="SMART" id="SM00829">
    <property type="entry name" value="PKS_ER"/>
    <property type="match status" value="1"/>
</dbReference>
<protein>
    <submittedName>
        <fullName evidence="2">GroES-like protein</fullName>
    </submittedName>
</protein>
<dbReference type="STRING" id="1684307.A0A316UJ11"/>
<dbReference type="CDD" id="cd08249">
    <property type="entry name" value="enoyl_reductase_like"/>
    <property type="match status" value="1"/>
</dbReference>
<dbReference type="GeneID" id="37013122"/>
<dbReference type="GO" id="GO:0016651">
    <property type="term" value="F:oxidoreductase activity, acting on NAD(P)H"/>
    <property type="evidence" value="ECO:0007669"/>
    <property type="project" value="InterPro"/>
</dbReference>
<gene>
    <name evidence="2" type="ORF">BCV69DRAFT_279835</name>
</gene>
<proteinExistence type="predicted"/>
<evidence type="ECO:0000259" key="1">
    <source>
        <dbReference type="SMART" id="SM00829"/>
    </source>
</evidence>
<dbReference type="OrthoDB" id="10257049at2759"/>
<organism evidence="2 3">
    <name type="scientific">Pseudomicrostroma glucosiphilum</name>
    <dbReference type="NCBI Taxonomy" id="1684307"/>
    <lineage>
        <taxon>Eukaryota</taxon>
        <taxon>Fungi</taxon>
        <taxon>Dikarya</taxon>
        <taxon>Basidiomycota</taxon>
        <taxon>Ustilaginomycotina</taxon>
        <taxon>Exobasidiomycetes</taxon>
        <taxon>Microstromatales</taxon>
        <taxon>Microstromatales incertae sedis</taxon>
        <taxon>Pseudomicrostroma</taxon>
    </lineage>
</organism>
<dbReference type="Proteomes" id="UP000245942">
    <property type="component" value="Unassembled WGS sequence"/>
</dbReference>
<name>A0A316UJ11_9BASI</name>
<dbReference type="Gene3D" id="3.90.180.10">
    <property type="entry name" value="Medium-chain alcohol dehydrogenases, catalytic domain"/>
    <property type="match status" value="1"/>
</dbReference>
<reference evidence="2 3" key="1">
    <citation type="journal article" date="2018" name="Mol. Biol. Evol.">
        <title>Broad Genomic Sampling Reveals a Smut Pathogenic Ancestry of the Fungal Clade Ustilaginomycotina.</title>
        <authorList>
            <person name="Kijpornyongpan T."/>
            <person name="Mondo S.J."/>
            <person name="Barry K."/>
            <person name="Sandor L."/>
            <person name="Lee J."/>
            <person name="Lipzen A."/>
            <person name="Pangilinan J."/>
            <person name="LaButti K."/>
            <person name="Hainaut M."/>
            <person name="Henrissat B."/>
            <person name="Grigoriev I.V."/>
            <person name="Spatafora J.W."/>
            <person name="Aime M.C."/>
        </authorList>
    </citation>
    <scope>NUCLEOTIDE SEQUENCE [LARGE SCALE GENOMIC DNA]</scope>
    <source>
        <strain evidence="2 3">MCA 4718</strain>
    </source>
</reference>
<dbReference type="Gene3D" id="3.40.50.720">
    <property type="entry name" value="NAD(P)-binding Rossmann-like Domain"/>
    <property type="match status" value="1"/>
</dbReference>